<gene>
    <name evidence="1" type="ORF">QAD02_020873</name>
</gene>
<protein>
    <submittedName>
        <fullName evidence="1">Uncharacterized protein</fullName>
    </submittedName>
</protein>
<comment type="caution">
    <text evidence="1">The sequence shown here is derived from an EMBL/GenBank/DDBJ whole genome shotgun (WGS) entry which is preliminary data.</text>
</comment>
<organism evidence="1 2">
    <name type="scientific">Eretmocerus hayati</name>
    <dbReference type="NCBI Taxonomy" id="131215"/>
    <lineage>
        <taxon>Eukaryota</taxon>
        <taxon>Metazoa</taxon>
        <taxon>Ecdysozoa</taxon>
        <taxon>Arthropoda</taxon>
        <taxon>Hexapoda</taxon>
        <taxon>Insecta</taxon>
        <taxon>Pterygota</taxon>
        <taxon>Neoptera</taxon>
        <taxon>Endopterygota</taxon>
        <taxon>Hymenoptera</taxon>
        <taxon>Apocrita</taxon>
        <taxon>Proctotrupomorpha</taxon>
        <taxon>Chalcidoidea</taxon>
        <taxon>Aphelinidae</taxon>
        <taxon>Aphelininae</taxon>
        <taxon>Eretmocerus</taxon>
    </lineage>
</organism>
<reference evidence="1" key="1">
    <citation type="submission" date="2023-04" db="EMBL/GenBank/DDBJ databases">
        <title>A chromosome-level genome assembly of the parasitoid wasp Eretmocerus hayati.</title>
        <authorList>
            <person name="Zhong Y."/>
            <person name="Liu S."/>
            <person name="Liu Y."/>
        </authorList>
    </citation>
    <scope>NUCLEOTIDE SEQUENCE</scope>
    <source>
        <strain evidence="1">ZJU_SS_LIU_2023</strain>
    </source>
</reference>
<name>A0ACC2PTG2_9HYME</name>
<keyword evidence="2" id="KW-1185">Reference proteome</keyword>
<dbReference type="EMBL" id="CM056741">
    <property type="protein sequence ID" value="KAJ8685080.1"/>
    <property type="molecule type" value="Genomic_DNA"/>
</dbReference>
<dbReference type="Proteomes" id="UP001239111">
    <property type="component" value="Chromosome 1"/>
</dbReference>
<accession>A0ACC2PTG2</accession>
<evidence type="ECO:0000313" key="1">
    <source>
        <dbReference type="EMBL" id="KAJ8685080.1"/>
    </source>
</evidence>
<proteinExistence type="predicted"/>
<sequence length="122" mass="13952">MIQGTCCKKLDRVMSQSAEEVSKPGYYSENSKKVFLKVPTNPLKRKLWFDAIGDPESKKCQSHYCCEDHFDMRNALENYESWLWTGAPKKLKANAVLRFAILPQENDLLRANVFDGSSDDSV</sequence>
<evidence type="ECO:0000313" key="2">
    <source>
        <dbReference type="Proteomes" id="UP001239111"/>
    </source>
</evidence>